<dbReference type="EMBL" id="PGCJ01001132">
    <property type="protein sequence ID" value="PLW08953.1"/>
    <property type="molecule type" value="Genomic_DNA"/>
</dbReference>
<evidence type="ECO:0000256" key="2">
    <source>
        <dbReference type="ARBA" id="ARBA00022737"/>
    </source>
</evidence>
<evidence type="ECO:0000313" key="10">
    <source>
        <dbReference type="Proteomes" id="UP000235392"/>
    </source>
</evidence>
<evidence type="ECO:0000256" key="3">
    <source>
        <dbReference type="ARBA" id="ARBA00037931"/>
    </source>
</evidence>
<dbReference type="PANTHER" id="PTHR19854:SF1">
    <property type="entry name" value="GUANINE NUCLEOTIDE-BINDING PROTEIN SUBUNIT BETA-LIKE PROTEIN 1"/>
    <property type="match status" value="1"/>
</dbReference>
<evidence type="ECO:0000256" key="1">
    <source>
        <dbReference type="ARBA" id="ARBA00022574"/>
    </source>
</evidence>
<evidence type="ECO:0000256" key="5">
    <source>
        <dbReference type="SAM" id="MobiDB-lite"/>
    </source>
</evidence>
<organism evidence="6 9">
    <name type="scientific">Puccinia coronata f. sp. avenae</name>
    <dbReference type="NCBI Taxonomy" id="200324"/>
    <lineage>
        <taxon>Eukaryota</taxon>
        <taxon>Fungi</taxon>
        <taxon>Dikarya</taxon>
        <taxon>Basidiomycota</taxon>
        <taxon>Pucciniomycotina</taxon>
        <taxon>Pucciniomycetes</taxon>
        <taxon>Pucciniales</taxon>
        <taxon>Pucciniaceae</taxon>
        <taxon>Puccinia</taxon>
    </lineage>
</organism>
<dbReference type="InterPro" id="IPR015943">
    <property type="entry name" value="WD40/YVTN_repeat-like_dom_sf"/>
</dbReference>
<evidence type="ECO:0000313" key="9">
    <source>
        <dbReference type="Proteomes" id="UP000235388"/>
    </source>
</evidence>
<dbReference type="PANTHER" id="PTHR19854">
    <property type="entry name" value="TRANSDUCIN BETA-LIKE 3"/>
    <property type="match status" value="1"/>
</dbReference>
<reference evidence="9 10" key="1">
    <citation type="submission" date="2017-11" db="EMBL/GenBank/DDBJ databases">
        <title>De novo assembly and phasing of dikaryotic genomes from two isolates of Puccinia coronata f. sp. avenae, the causal agent of oat crown rust.</title>
        <authorList>
            <person name="Miller M.E."/>
            <person name="Zhang Y."/>
            <person name="Omidvar V."/>
            <person name="Sperschneider J."/>
            <person name="Schwessinger B."/>
            <person name="Raley C."/>
            <person name="Palmer J.M."/>
            <person name="Garnica D."/>
            <person name="Upadhyaya N."/>
            <person name="Rathjen J."/>
            <person name="Taylor J.M."/>
            <person name="Park R.F."/>
            <person name="Dodds P.N."/>
            <person name="Hirsch C.D."/>
            <person name="Kianian S.F."/>
            <person name="Figueroa M."/>
        </authorList>
    </citation>
    <scope>NUCLEOTIDE SEQUENCE [LARGE SCALE GENOMIC DNA]</scope>
    <source>
        <strain evidence="6">12NC29</strain>
        <strain evidence="7">12SD80</strain>
    </source>
</reference>
<dbReference type="STRING" id="200324.A0A2N5S6S5"/>
<sequence length="502" mass="54955">MALATRGVPPPVFLFRPTHQELHGSEQPTRTANWLTFIAVGQHRALLAADSHGWISLWSLHSNRIQSLWHPHPHTQQNGGCLWAIPLLAEAEAERDQLFVISQGRDHRLVLSHLLNYTTTCTISTITRANLRPTISAPSNNITTVAHAPINAINFCKASSLDLPTRSNLPHIHSIVALPSLVSEELVDIFAVRLVEPPNIFRIYKGLGNERRTETDAVPTGSVVAVQLFSPSGRPGLVLLMIGYESGEVRVLQNERLTTRGHDSPRRGCGEDYEECMDSADWARVGHFKGHTEPILSLTMAIDPRDPLAAIGWSVGADRNIVRYHVSSTLLRPSPTSSSTEEEPASSSHRCSSRDEKYETAMESMVFETNQCGRFDVKVRADGKLLGVYTWGGKLWLFDPTPIVEADPAEVQPPPPGPDTRMARRFSLRPLALLKLPTEPDRRSGVLAFAPFPLPHSDPATSTSSPPLPLDSLAGLALLVASGTAGQITAWEVFPPPPSPQS</sequence>
<feature type="region of interest" description="Disordered" evidence="5">
    <location>
        <begin position="331"/>
        <end position="355"/>
    </location>
</feature>
<evidence type="ECO:0000313" key="6">
    <source>
        <dbReference type="EMBL" id="PLW08953.1"/>
    </source>
</evidence>
<comment type="similarity">
    <text evidence="3">Belongs to the WD repeat ASA1 family.</text>
</comment>
<evidence type="ECO:0000313" key="7">
    <source>
        <dbReference type="EMBL" id="PLW40595.1"/>
    </source>
</evidence>
<dbReference type="AlphaFoldDB" id="A0A2N5S6S5"/>
<keyword evidence="9" id="KW-1185">Reference proteome</keyword>
<dbReference type="OrthoDB" id="7668193at2759"/>
<dbReference type="EMBL" id="PGCJ01000126">
    <property type="protein sequence ID" value="PLW45652.1"/>
    <property type="molecule type" value="Genomic_DNA"/>
</dbReference>
<protein>
    <recommendedName>
        <fullName evidence="4">ASTRA-associated protein 1</fullName>
    </recommendedName>
</protein>
<dbReference type="SUPFAM" id="SSF50978">
    <property type="entry name" value="WD40 repeat-like"/>
    <property type="match status" value="1"/>
</dbReference>
<evidence type="ECO:0000313" key="8">
    <source>
        <dbReference type="EMBL" id="PLW45652.1"/>
    </source>
</evidence>
<dbReference type="Proteomes" id="UP000235392">
    <property type="component" value="Unassembled WGS sequence"/>
</dbReference>
<gene>
    <name evidence="8" type="ORF">PCANC_08378</name>
    <name evidence="6" type="ORF">PCANC_19342</name>
    <name evidence="7" type="ORF">PCASD_07780</name>
</gene>
<dbReference type="Gene3D" id="2.130.10.10">
    <property type="entry name" value="YVTN repeat-like/Quinoprotein amine dehydrogenase"/>
    <property type="match status" value="1"/>
</dbReference>
<dbReference type="Proteomes" id="UP000235388">
    <property type="component" value="Unassembled WGS sequence"/>
</dbReference>
<dbReference type="EMBL" id="PGCI01000100">
    <property type="protein sequence ID" value="PLW40595.1"/>
    <property type="molecule type" value="Genomic_DNA"/>
</dbReference>
<proteinExistence type="inferred from homology"/>
<dbReference type="InterPro" id="IPR036322">
    <property type="entry name" value="WD40_repeat_dom_sf"/>
</dbReference>
<accession>A0A2N5S6S5</accession>
<keyword evidence="1" id="KW-0853">WD repeat</keyword>
<keyword evidence="2" id="KW-0677">Repeat</keyword>
<comment type="caution">
    <text evidence="6">The sequence shown here is derived from an EMBL/GenBank/DDBJ whole genome shotgun (WGS) entry which is preliminary data.</text>
</comment>
<evidence type="ECO:0000256" key="4">
    <source>
        <dbReference type="ARBA" id="ARBA00040563"/>
    </source>
</evidence>
<name>A0A2N5S6S5_9BASI</name>